<dbReference type="PANTHER" id="PTHR40980:SF4">
    <property type="entry name" value="TONB-DEPENDENT RECEPTOR-LIKE BETA-BARREL DOMAIN-CONTAINING PROTEIN"/>
    <property type="match status" value="1"/>
</dbReference>
<reference evidence="8" key="1">
    <citation type="submission" date="2022-03" db="EMBL/GenBank/DDBJ databases">
        <title>Identification of a novel bacterium isolated from mangrove sediments.</title>
        <authorList>
            <person name="Pan X."/>
        </authorList>
    </citation>
    <scope>NUCLEOTIDE SEQUENCE</scope>
    <source>
        <strain evidence="8">B1949</strain>
    </source>
</reference>
<dbReference type="NCBIfam" id="TIGR01782">
    <property type="entry name" value="TonB-Xanth-Caul"/>
    <property type="match status" value="1"/>
</dbReference>
<dbReference type="Pfam" id="PF00593">
    <property type="entry name" value="TonB_dep_Rec_b-barrel"/>
    <property type="match status" value="1"/>
</dbReference>
<feature type="chain" id="PRO_5047292838" evidence="5">
    <location>
        <begin position="29"/>
        <end position="913"/>
    </location>
</feature>
<comment type="caution">
    <text evidence="8">The sequence shown here is derived from an EMBL/GenBank/DDBJ whole genome shotgun (WGS) entry which is preliminary data.</text>
</comment>
<dbReference type="Pfam" id="PF07715">
    <property type="entry name" value="Plug"/>
    <property type="match status" value="1"/>
</dbReference>
<keyword evidence="2 4" id="KW-0472">Membrane</keyword>
<dbReference type="InterPro" id="IPR010104">
    <property type="entry name" value="TonB_rcpt_bac"/>
</dbReference>
<dbReference type="Gene3D" id="2.170.130.10">
    <property type="entry name" value="TonB-dependent receptor, plug domain"/>
    <property type="match status" value="1"/>
</dbReference>
<keyword evidence="8" id="KW-0675">Receptor</keyword>
<evidence type="ECO:0000256" key="4">
    <source>
        <dbReference type="RuleBase" id="RU003357"/>
    </source>
</evidence>
<keyword evidence="4" id="KW-0798">TonB box</keyword>
<feature type="domain" description="TonB-dependent receptor-like beta-barrel" evidence="6">
    <location>
        <begin position="403"/>
        <end position="873"/>
    </location>
</feature>
<dbReference type="InterPro" id="IPR036942">
    <property type="entry name" value="Beta-barrel_TonB_sf"/>
</dbReference>
<accession>A0ABT0B8V7</accession>
<dbReference type="InterPro" id="IPR037066">
    <property type="entry name" value="Plug_dom_sf"/>
</dbReference>
<protein>
    <submittedName>
        <fullName evidence="8">TonB-dependent receptor</fullName>
    </submittedName>
</protein>
<evidence type="ECO:0000256" key="5">
    <source>
        <dbReference type="SAM" id="SignalP"/>
    </source>
</evidence>
<evidence type="ECO:0000313" key="9">
    <source>
        <dbReference type="Proteomes" id="UP001162881"/>
    </source>
</evidence>
<evidence type="ECO:0000256" key="2">
    <source>
        <dbReference type="ARBA" id="ARBA00023136"/>
    </source>
</evidence>
<sequence>MSLLRARPASMMLGCSLLSIVLAHPALARDAAAGGVADTAAFDDADAAARRDSSDTITVNGERQDAIASAQSDAINASSLTTIVSGEELRAQPQQNLADLLAKLPGLNSSVDMSRQAGATGEAQYLSIRGFDNSYNAYELNGVRMAQTDASTRAISMNLLSPFAVSQVRIDKAPNAAQDGDAIAGIVDLRMMSAFDAPENYVQIRAQGQLAGRAVKQDQAPFGGDVQIETAQRSGDFGVFASAYYGKKSVFAESTAIHKDYVLSNENTEGDVRDNLDAITGRGVEWVAYRSKIERWGGALNFDWNLDESTHLYWQNTYGEYRLKSYSDQMAVRQINDVSYDDNGDLEIYGPGASYYARTEHSVQTLFSSKLGGETKAGDVTMTYHAAYSKGTQTYPLRLQAKWQTDAYDTDDTRLITTQTNSKAPQVVLSDDALSYFSDAANYNQKYITAQWSKTWESRWEGQFDADWQVNDALSVSAGAKAESSVHFHNDLSSDSALEYDFADGEGTTLDQVPGTWLSSILGGANQIPVFLINENYLENLAKTYSLSLSDSVDADYLTEDRLRAVERRFSGYVMANLELGEVKVTPGLRLEHNQFAGYYYSYVEDADGNSALEADSSSRSYDMLLPSVIATWRPNADSVYRFSVRKSYTRPALDLLLGATQRSYDEDGNLAYVFQPNPDAKATTSWNVDASAEFKGSGADMFSVAVYYKDLTHVMFSTGTTDASGDWNVWSTDSTSSEGVEVSTVDTSATGHAVGIELAGRYALKGLEGSVADGLGINGNVTLQRTHATVTVAGEQRDRSLPQAPDLMFNLGLFYLHGPVSANLDYSYQGKKLYDLRSTQPDTYIQPVGNANFAASYAVTDRLTVGGSISNLFNAHTYWATAGSGTGLLSVDRKGGYLEVGRTYMLNASMRM</sequence>
<dbReference type="EMBL" id="JALHLF010000004">
    <property type="protein sequence ID" value="MCJ2181496.1"/>
    <property type="molecule type" value="Genomic_DNA"/>
</dbReference>
<proteinExistence type="inferred from homology"/>
<keyword evidence="3" id="KW-0998">Cell outer membrane</keyword>
<comment type="subcellular location">
    <subcellularLocation>
        <location evidence="1 4">Cell outer membrane</location>
    </subcellularLocation>
</comment>
<dbReference type="SUPFAM" id="SSF56935">
    <property type="entry name" value="Porins"/>
    <property type="match status" value="1"/>
</dbReference>
<evidence type="ECO:0000256" key="1">
    <source>
        <dbReference type="ARBA" id="ARBA00004442"/>
    </source>
</evidence>
<comment type="similarity">
    <text evidence="4">Belongs to the TonB-dependent receptor family.</text>
</comment>
<keyword evidence="5" id="KW-0732">Signal</keyword>
<dbReference type="Proteomes" id="UP001162881">
    <property type="component" value="Unassembled WGS sequence"/>
</dbReference>
<dbReference type="PANTHER" id="PTHR40980">
    <property type="entry name" value="PLUG DOMAIN-CONTAINING PROTEIN"/>
    <property type="match status" value="1"/>
</dbReference>
<gene>
    <name evidence="8" type="ORF">MTR62_02050</name>
</gene>
<dbReference type="InterPro" id="IPR012910">
    <property type="entry name" value="Plug_dom"/>
</dbReference>
<evidence type="ECO:0000313" key="8">
    <source>
        <dbReference type="EMBL" id="MCJ2181496.1"/>
    </source>
</evidence>
<name>A0ABT0B8V7_9SPHN</name>
<evidence type="ECO:0000259" key="6">
    <source>
        <dbReference type="Pfam" id="PF00593"/>
    </source>
</evidence>
<dbReference type="InterPro" id="IPR000531">
    <property type="entry name" value="Beta-barrel_TonB"/>
</dbReference>
<keyword evidence="9" id="KW-1185">Reference proteome</keyword>
<feature type="signal peptide" evidence="5">
    <location>
        <begin position="1"/>
        <end position="28"/>
    </location>
</feature>
<dbReference type="RefSeq" id="WP_244016617.1">
    <property type="nucleotide sequence ID" value="NZ_JALHLF010000004.1"/>
</dbReference>
<feature type="domain" description="TonB-dependent receptor plug" evidence="7">
    <location>
        <begin position="77"/>
        <end position="186"/>
    </location>
</feature>
<evidence type="ECO:0000259" key="7">
    <source>
        <dbReference type="Pfam" id="PF07715"/>
    </source>
</evidence>
<dbReference type="Gene3D" id="2.40.170.20">
    <property type="entry name" value="TonB-dependent receptor, beta-barrel domain"/>
    <property type="match status" value="1"/>
</dbReference>
<evidence type="ECO:0000256" key="3">
    <source>
        <dbReference type="ARBA" id="ARBA00023237"/>
    </source>
</evidence>
<organism evidence="8 9">
    <name type="scientific">Novosphingobium organovorum</name>
    <dbReference type="NCBI Taxonomy" id="2930092"/>
    <lineage>
        <taxon>Bacteria</taxon>
        <taxon>Pseudomonadati</taxon>
        <taxon>Pseudomonadota</taxon>
        <taxon>Alphaproteobacteria</taxon>
        <taxon>Sphingomonadales</taxon>
        <taxon>Sphingomonadaceae</taxon>
        <taxon>Novosphingobium</taxon>
    </lineage>
</organism>